<evidence type="ECO:0000313" key="2">
    <source>
        <dbReference type="EMBL" id="KAF7384114.1"/>
    </source>
</evidence>
<accession>A0A834J952</accession>
<evidence type="ECO:0000256" key="1">
    <source>
        <dbReference type="SAM" id="MobiDB-lite"/>
    </source>
</evidence>
<proteinExistence type="predicted"/>
<gene>
    <name evidence="2" type="ORF">HZH66_012364</name>
</gene>
<keyword evidence="3" id="KW-1185">Reference proteome</keyword>
<comment type="caution">
    <text evidence="2">The sequence shown here is derived from an EMBL/GenBank/DDBJ whole genome shotgun (WGS) entry which is preliminary data.</text>
</comment>
<feature type="region of interest" description="Disordered" evidence="1">
    <location>
        <begin position="57"/>
        <end position="82"/>
    </location>
</feature>
<evidence type="ECO:0000313" key="3">
    <source>
        <dbReference type="Proteomes" id="UP000614350"/>
    </source>
</evidence>
<organism evidence="2 3">
    <name type="scientific">Vespula vulgaris</name>
    <name type="common">Yellow jacket</name>
    <name type="synonym">Wasp</name>
    <dbReference type="NCBI Taxonomy" id="7454"/>
    <lineage>
        <taxon>Eukaryota</taxon>
        <taxon>Metazoa</taxon>
        <taxon>Ecdysozoa</taxon>
        <taxon>Arthropoda</taxon>
        <taxon>Hexapoda</taxon>
        <taxon>Insecta</taxon>
        <taxon>Pterygota</taxon>
        <taxon>Neoptera</taxon>
        <taxon>Endopterygota</taxon>
        <taxon>Hymenoptera</taxon>
        <taxon>Apocrita</taxon>
        <taxon>Aculeata</taxon>
        <taxon>Vespoidea</taxon>
        <taxon>Vespidae</taxon>
        <taxon>Vespinae</taxon>
        <taxon>Vespula</taxon>
    </lineage>
</organism>
<dbReference type="AlphaFoldDB" id="A0A834J952"/>
<name>A0A834J952_VESVU</name>
<dbReference type="Proteomes" id="UP000614350">
    <property type="component" value="Unassembled WGS sequence"/>
</dbReference>
<feature type="compositionally biased region" description="Basic and acidic residues" evidence="1">
    <location>
        <begin position="61"/>
        <end position="81"/>
    </location>
</feature>
<protein>
    <submittedName>
        <fullName evidence="2">Uncharacterized protein</fullName>
    </submittedName>
</protein>
<dbReference type="EMBL" id="JACSEA010000016">
    <property type="protein sequence ID" value="KAF7384114.1"/>
    <property type="molecule type" value="Genomic_DNA"/>
</dbReference>
<sequence>MIGGRLEAGADQPRDLETYAASSRASSLYIVPNEPTLFEPVAFSISTAATLKRALMRRRRGESDRGKARDNWEETKRDDHRGKKGNSIVAWVASLRKLKG</sequence>
<reference evidence="2" key="1">
    <citation type="journal article" date="2020" name="G3 (Bethesda)">
        <title>High-Quality Assemblies for Three Invasive Social Wasps from the &lt;i&gt;Vespula&lt;/i&gt; Genus.</title>
        <authorList>
            <person name="Harrop T.W.R."/>
            <person name="Guhlin J."/>
            <person name="McLaughlin G.M."/>
            <person name="Permina E."/>
            <person name="Stockwell P."/>
            <person name="Gilligan J."/>
            <person name="Le Lec M.F."/>
            <person name="Gruber M.A.M."/>
            <person name="Quinn O."/>
            <person name="Lovegrove M."/>
            <person name="Duncan E.J."/>
            <person name="Remnant E.J."/>
            <person name="Van Eeckhoven J."/>
            <person name="Graham B."/>
            <person name="Knapp R.A."/>
            <person name="Langford K.W."/>
            <person name="Kronenberg Z."/>
            <person name="Press M.O."/>
            <person name="Eacker S.M."/>
            <person name="Wilson-Rankin E.E."/>
            <person name="Purcell J."/>
            <person name="Lester P.J."/>
            <person name="Dearden P.K."/>
        </authorList>
    </citation>
    <scope>NUCLEOTIDE SEQUENCE</scope>
    <source>
        <strain evidence="2">Marl-1</strain>
    </source>
</reference>